<dbReference type="InterPro" id="IPR015797">
    <property type="entry name" value="NUDIX_hydrolase-like_dom_sf"/>
</dbReference>
<sequence>MRHNRLVPEPEVTRIDYLDDPAAPAANRLVPSANVVVANERGEILLIRRTDNGNWTLPRGAMDVGERFGYGLFLHSGATDFPVFTVECPLTITIDGEQAWTGEPLAIEAEELVVCIPGGDLHLCL</sequence>
<dbReference type="SUPFAM" id="SSF55811">
    <property type="entry name" value="Nudix"/>
    <property type="match status" value="1"/>
</dbReference>
<organism evidence="2 3">
    <name type="scientific">Jiangella alkaliphila</name>
    <dbReference type="NCBI Taxonomy" id="419479"/>
    <lineage>
        <taxon>Bacteria</taxon>
        <taxon>Bacillati</taxon>
        <taxon>Actinomycetota</taxon>
        <taxon>Actinomycetes</taxon>
        <taxon>Jiangellales</taxon>
        <taxon>Jiangellaceae</taxon>
        <taxon>Jiangella</taxon>
    </lineage>
</organism>
<name>A0A1H2IKP6_9ACTN</name>
<dbReference type="EMBL" id="LT629791">
    <property type="protein sequence ID" value="SDU44730.1"/>
    <property type="molecule type" value="Genomic_DNA"/>
</dbReference>
<dbReference type="InterPro" id="IPR000086">
    <property type="entry name" value="NUDIX_hydrolase_dom"/>
</dbReference>
<accession>A0A1H2IKP6</accession>
<dbReference type="Proteomes" id="UP000182977">
    <property type="component" value="Chromosome I"/>
</dbReference>
<evidence type="ECO:0000313" key="3">
    <source>
        <dbReference type="Proteomes" id="UP000182977"/>
    </source>
</evidence>
<dbReference type="AlphaFoldDB" id="A0A1H2IKP6"/>
<evidence type="ECO:0000313" key="2">
    <source>
        <dbReference type="EMBL" id="SDU44730.1"/>
    </source>
</evidence>
<dbReference type="Gene3D" id="3.90.79.10">
    <property type="entry name" value="Nucleoside Triphosphate Pyrophosphohydrolase"/>
    <property type="match status" value="1"/>
</dbReference>
<reference evidence="3" key="1">
    <citation type="submission" date="2016-10" db="EMBL/GenBank/DDBJ databases">
        <authorList>
            <person name="Varghese N."/>
            <person name="Submissions S."/>
        </authorList>
    </citation>
    <scope>NUCLEOTIDE SEQUENCE [LARGE SCALE GENOMIC DNA]</scope>
    <source>
        <strain evidence="3">DSM 45079</strain>
    </source>
</reference>
<protein>
    <recommendedName>
        <fullName evidence="1">Nudix hydrolase domain-containing protein</fullName>
    </recommendedName>
</protein>
<gene>
    <name evidence="2" type="ORF">SAMN04488563_1808</name>
</gene>
<feature type="domain" description="Nudix hydrolase" evidence="1">
    <location>
        <begin position="30"/>
        <end position="67"/>
    </location>
</feature>
<dbReference type="Pfam" id="PF00293">
    <property type="entry name" value="NUDIX"/>
    <property type="match status" value="1"/>
</dbReference>
<dbReference type="OrthoDB" id="9814308at2"/>
<proteinExistence type="predicted"/>
<dbReference type="STRING" id="419479.SAMN04488563_1808"/>
<evidence type="ECO:0000259" key="1">
    <source>
        <dbReference type="Pfam" id="PF00293"/>
    </source>
</evidence>
<keyword evidence="3" id="KW-1185">Reference proteome</keyword>